<dbReference type="Gene3D" id="3.30.60.30">
    <property type="match status" value="1"/>
</dbReference>
<gene>
    <name evidence="2" type="ORF">METZ01_LOCUS272053</name>
</gene>
<dbReference type="CDD" id="cd00104">
    <property type="entry name" value="KAZAL_FS"/>
    <property type="match status" value="1"/>
</dbReference>
<dbReference type="InterPro" id="IPR036058">
    <property type="entry name" value="Kazal_dom_sf"/>
</dbReference>
<dbReference type="InterPro" id="IPR002350">
    <property type="entry name" value="Kazal_dom"/>
</dbReference>
<accession>A0A382K4W1</accession>
<feature type="domain" description="Kazal-like" evidence="1">
    <location>
        <begin position="18"/>
        <end position="70"/>
    </location>
</feature>
<dbReference type="SUPFAM" id="SSF100895">
    <property type="entry name" value="Kazal-type serine protease inhibitors"/>
    <property type="match status" value="1"/>
</dbReference>
<evidence type="ECO:0000313" key="2">
    <source>
        <dbReference type="EMBL" id="SVC19199.1"/>
    </source>
</evidence>
<evidence type="ECO:0000259" key="1">
    <source>
        <dbReference type="PROSITE" id="PS51465"/>
    </source>
</evidence>
<dbReference type="Pfam" id="PF00050">
    <property type="entry name" value="Kazal_1"/>
    <property type="match status" value="1"/>
</dbReference>
<sequence length="70" mass="7931">MKRLWLILPLLFIFSCEDNDKKDCIDESKITNLPCDLVYDPVCGCDGVTYSNDCFAENSGVTEWTEGECN</sequence>
<protein>
    <recommendedName>
        <fullName evidence="1">Kazal-like domain-containing protein</fullName>
    </recommendedName>
</protein>
<dbReference type="PROSITE" id="PS51465">
    <property type="entry name" value="KAZAL_2"/>
    <property type="match status" value="1"/>
</dbReference>
<organism evidence="2">
    <name type="scientific">marine metagenome</name>
    <dbReference type="NCBI Taxonomy" id="408172"/>
    <lineage>
        <taxon>unclassified sequences</taxon>
        <taxon>metagenomes</taxon>
        <taxon>ecological metagenomes</taxon>
    </lineage>
</organism>
<dbReference type="AlphaFoldDB" id="A0A382K4W1"/>
<dbReference type="EMBL" id="UINC01078277">
    <property type="protein sequence ID" value="SVC19199.1"/>
    <property type="molecule type" value="Genomic_DNA"/>
</dbReference>
<dbReference type="PROSITE" id="PS51257">
    <property type="entry name" value="PROKAR_LIPOPROTEIN"/>
    <property type="match status" value="1"/>
</dbReference>
<reference evidence="2" key="1">
    <citation type="submission" date="2018-05" db="EMBL/GenBank/DDBJ databases">
        <authorList>
            <person name="Lanie J.A."/>
            <person name="Ng W.-L."/>
            <person name="Kazmierczak K.M."/>
            <person name="Andrzejewski T.M."/>
            <person name="Davidsen T.M."/>
            <person name="Wayne K.J."/>
            <person name="Tettelin H."/>
            <person name="Glass J.I."/>
            <person name="Rusch D."/>
            <person name="Podicherti R."/>
            <person name="Tsui H.-C.T."/>
            <person name="Winkler M.E."/>
        </authorList>
    </citation>
    <scope>NUCLEOTIDE SEQUENCE</scope>
</reference>
<name>A0A382K4W1_9ZZZZ</name>
<dbReference type="SMART" id="SM00280">
    <property type="entry name" value="KAZAL"/>
    <property type="match status" value="1"/>
</dbReference>
<proteinExistence type="predicted"/>